<feature type="region of interest" description="Disordered" evidence="1">
    <location>
        <begin position="286"/>
        <end position="333"/>
    </location>
</feature>
<dbReference type="Proteomes" id="UP000295484">
    <property type="component" value="Unassembled WGS sequence"/>
</dbReference>
<name>A0A4R8FC50_9RHOB</name>
<proteinExistence type="predicted"/>
<protein>
    <submittedName>
        <fullName evidence="2">Uncharacterized protein</fullName>
    </submittedName>
</protein>
<evidence type="ECO:0000256" key="1">
    <source>
        <dbReference type="SAM" id="MobiDB-lite"/>
    </source>
</evidence>
<dbReference type="AlphaFoldDB" id="A0A4R8FC50"/>
<feature type="compositionally biased region" description="Polar residues" evidence="1">
    <location>
        <begin position="288"/>
        <end position="302"/>
    </location>
</feature>
<sequence length="333" mass="37373">MPISLHKQATTTPRIQAGTDPARMVAERDGISEQTVGTWRGRDGVHDRSHTPHRLQTTLTPRRRRRWRALRKTLLLPLDELLAVVREVLNPHVSRSAHRIRRIAGSLVPAGRRSRLQLKALHGSPGIHQGVIDREMLVREPWRHLVMRQDGGHDPTGHLRRQQPVAVLAEHRGDPDRIIDPEAHEPAEEQVGIRLLHELRPGPDRVEGLQQAGWDRPLRRDGGVALTRVEPVELGVQRAQRIVDDGPDPSKRMSRRNSMFEIGVAERRARHLVRSPTNVSPVECWTYGGSTKRATTASSESPSARRPVADQFLAVPASRGKPRPTRGRPSPGQ</sequence>
<reference evidence="2 3" key="1">
    <citation type="submission" date="2019-03" db="EMBL/GenBank/DDBJ databases">
        <title>Genomic Encyclopedia of Type Strains, Phase IV (KMG-IV): sequencing the most valuable type-strain genomes for metagenomic binning, comparative biology and taxonomic classification.</title>
        <authorList>
            <person name="Goeker M."/>
        </authorList>
    </citation>
    <scope>NUCLEOTIDE SEQUENCE [LARGE SCALE GENOMIC DNA]</scope>
    <source>
        <strain evidence="2 3">JA181</strain>
    </source>
</reference>
<evidence type="ECO:0000313" key="3">
    <source>
        <dbReference type="Proteomes" id="UP000295484"/>
    </source>
</evidence>
<gene>
    <name evidence="2" type="ORF">EV657_1437</name>
</gene>
<accession>A0A4R8FC50</accession>
<dbReference type="EMBL" id="SOEB01000043">
    <property type="protein sequence ID" value="TDX21248.1"/>
    <property type="molecule type" value="Genomic_DNA"/>
</dbReference>
<organism evidence="2 3">
    <name type="scientific">Rhodovulum visakhapatnamense</name>
    <dbReference type="NCBI Taxonomy" id="364297"/>
    <lineage>
        <taxon>Bacteria</taxon>
        <taxon>Pseudomonadati</taxon>
        <taxon>Pseudomonadota</taxon>
        <taxon>Alphaproteobacteria</taxon>
        <taxon>Rhodobacterales</taxon>
        <taxon>Paracoccaceae</taxon>
        <taxon>Rhodovulum</taxon>
    </lineage>
</organism>
<comment type="caution">
    <text evidence="2">The sequence shown here is derived from an EMBL/GenBank/DDBJ whole genome shotgun (WGS) entry which is preliminary data.</text>
</comment>
<evidence type="ECO:0000313" key="2">
    <source>
        <dbReference type="EMBL" id="TDX21248.1"/>
    </source>
</evidence>